<evidence type="ECO:0000313" key="2">
    <source>
        <dbReference type="EMBL" id="SEM70146.1"/>
    </source>
</evidence>
<accession>A0A1H8AI24</accession>
<reference evidence="3" key="1">
    <citation type="submission" date="2016-10" db="EMBL/GenBank/DDBJ databases">
        <authorList>
            <person name="Varghese N."/>
        </authorList>
    </citation>
    <scope>NUCLEOTIDE SEQUENCE [LARGE SCALE GENOMIC DNA]</scope>
    <source>
        <strain evidence="3">DSM 45096 / BCRC 16803 / CGMCC 4.1857 / CIP 109030 / JCM 12277 / KCTC 19219 / NBRC 100920 / 33214</strain>
    </source>
</reference>
<sequence>MPLPIPALGNAACSVVVLGYDDDDAKEDLHTAVSAFLALDVSVLKSGSLPIRCSANTPAGTGNGAGYPRRRRTSAFNGRTL</sequence>
<organism evidence="2 3">
    <name type="scientific">Streptacidiphilus jiangxiensis</name>
    <dbReference type="NCBI Taxonomy" id="235985"/>
    <lineage>
        <taxon>Bacteria</taxon>
        <taxon>Bacillati</taxon>
        <taxon>Actinomycetota</taxon>
        <taxon>Actinomycetes</taxon>
        <taxon>Kitasatosporales</taxon>
        <taxon>Streptomycetaceae</taxon>
        <taxon>Streptacidiphilus</taxon>
    </lineage>
</organism>
<evidence type="ECO:0000256" key="1">
    <source>
        <dbReference type="SAM" id="MobiDB-lite"/>
    </source>
</evidence>
<gene>
    <name evidence="2" type="ORF">SAMN05414137_14521</name>
</gene>
<dbReference type="Proteomes" id="UP000183015">
    <property type="component" value="Unassembled WGS sequence"/>
</dbReference>
<evidence type="ECO:0000313" key="3">
    <source>
        <dbReference type="Proteomes" id="UP000183015"/>
    </source>
</evidence>
<proteinExistence type="predicted"/>
<dbReference type="AlphaFoldDB" id="A0A1H8AI24"/>
<feature type="region of interest" description="Disordered" evidence="1">
    <location>
        <begin position="60"/>
        <end position="81"/>
    </location>
</feature>
<dbReference type="STRING" id="235985.SAMN05414137_14521"/>
<dbReference type="EMBL" id="FOAZ01000045">
    <property type="protein sequence ID" value="SEM70146.1"/>
    <property type="molecule type" value="Genomic_DNA"/>
</dbReference>
<name>A0A1H8AI24_STRJI</name>
<keyword evidence="3" id="KW-1185">Reference proteome</keyword>
<protein>
    <submittedName>
        <fullName evidence="2">Uncharacterized protein</fullName>
    </submittedName>
</protein>